<comment type="caution">
    <text evidence="1">The sequence shown here is derived from an EMBL/GenBank/DDBJ whole genome shotgun (WGS) entry which is preliminary data.</text>
</comment>
<dbReference type="InterPro" id="IPR053746">
    <property type="entry name" value="Viral_HT_Connector_Assembly"/>
</dbReference>
<organism evidence="1 2">
    <name type="scientific">Clostridium niameyense</name>
    <dbReference type="NCBI Taxonomy" id="1622073"/>
    <lineage>
        <taxon>Bacteria</taxon>
        <taxon>Bacillati</taxon>
        <taxon>Bacillota</taxon>
        <taxon>Clostridia</taxon>
        <taxon>Eubacteriales</taxon>
        <taxon>Clostridiaceae</taxon>
        <taxon>Clostridium</taxon>
    </lineage>
</organism>
<dbReference type="EMBL" id="SXDP01000002">
    <property type="protein sequence ID" value="NEZ46503.1"/>
    <property type="molecule type" value="Genomic_DNA"/>
</dbReference>
<name>A0A6M0R8D6_9CLOT</name>
<accession>A0A6M0R8D6</accession>
<reference evidence="1 2" key="1">
    <citation type="submission" date="2019-04" db="EMBL/GenBank/DDBJ databases">
        <title>Genome sequencing of Clostridium botulinum Groups I-IV and Clostridium butyricum.</title>
        <authorList>
            <person name="Brunt J."/>
            <person name="Van Vliet A.H.M."/>
            <person name="Stringer S.C."/>
            <person name="Carter A.T."/>
            <person name="Peck M.W."/>
        </authorList>
    </citation>
    <scope>NUCLEOTIDE SEQUENCE [LARGE SCALE GENOMIC DNA]</scope>
    <source>
        <strain evidence="1 2">IFR 18/094</strain>
    </source>
</reference>
<proteinExistence type="predicted"/>
<gene>
    <name evidence="1" type="ORF">FDF74_04640</name>
</gene>
<dbReference type="Gene3D" id="1.10.246.150">
    <property type="match status" value="1"/>
</dbReference>
<evidence type="ECO:0000313" key="1">
    <source>
        <dbReference type="EMBL" id="NEZ46503.1"/>
    </source>
</evidence>
<dbReference type="Proteomes" id="UP000473885">
    <property type="component" value="Unassembled WGS sequence"/>
</dbReference>
<keyword evidence="2" id="KW-1185">Reference proteome</keyword>
<evidence type="ECO:0000313" key="2">
    <source>
        <dbReference type="Proteomes" id="UP000473885"/>
    </source>
</evidence>
<protein>
    <recommendedName>
        <fullName evidence="3">Phage gp6-like head-tail connector protein</fullName>
    </recommendedName>
</protein>
<evidence type="ECO:0008006" key="3">
    <source>
        <dbReference type="Google" id="ProtNLM"/>
    </source>
</evidence>
<sequence>MGGDYLIISLEEAKKLLKIKDDSKDIELEFKLNALETMIRNKTNNKFLDTRVRASKHLFFNDSNTITGANFKVLGFRKGNTIDIDDSIQNNGVYEVLEATETYIKVKEDIQEEECNCLITKINYPSDIKLGVIKLLQYDNKMADKIGIKQETIARVSTTYFDMGSNESVEGYPAALLKFLDKYKKLRWS</sequence>
<dbReference type="AlphaFoldDB" id="A0A6M0R8D6"/>